<comment type="caution">
    <text evidence="1">The sequence shown here is derived from an EMBL/GenBank/DDBJ whole genome shotgun (WGS) entry which is preliminary data.</text>
</comment>
<sequence>MLRGTEALRAILQQPLDYLHPHRGVVPALFGEPAARALLNQSLLRGLELSCPDPQQLKRNRWTDCWVAQWQHLPAVARLMGAHLMWPQLARGARMRELDAPTRAFARIDLGSRPTVAVSEADGLEQSFGALGLAALAAWHQHIPEALMRRLLLQFSPRVVELQKNLPLLTPNPSLFILAVQHARIHQNAS</sequence>
<dbReference type="AlphaFoldDB" id="A0A399MAH2"/>
<proteinExistence type="predicted"/>
<dbReference type="EMBL" id="QWLL01000017">
    <property type="protein sequence ID" value="RII78287.1"/>
    <property type="molecule type" value="Genomic_DNA"/>
</dbReference>
<dbReference type="Pfam" id="PF09482">
    <property type="entry name" value="OrgA_MxiK"/>
    <property type="match status" value="1"/>
</dbReference>
<dbReference type="Proteomes" id="UP000265875">
    <property type="component" value="Unassembled WGS sequence"/>
</dbReference>
<protein>
    <recommendedName>
        <fullName evidence="3">Oxygen-regulated invasion protein OrgA</fullName>
    </recommendedName>
</protein>
<reference evidence="1 2" key="1">
    <citation type="submission" date="2018-08" db="EMBL/GenBank/DDBJ databases">
        <title>Draft genome sequence of the cyanotroph, Pseudomonas monteilii BCN3.</title>
        <authorList>
            <person name="Jones L.B."/>
            <person name="Kunz D.A."/>
        </authorList>
    </citation>
    <scope>NUCLEOTIDE SEQUENCE [LARGE SCALE GENOMIC DNA]</scope>
    <source>
        <strain evidence="1 2">BCN3</strain>
    </source>
</reference>
<dbReference type="InterPro" id="IPR013388">
    <property type="entry name" value="T3SS_OrgA/MxiK"/>
</dbReference>
<evidence type="ECO:0000313" key="1">
    <source>
        <dbReference type="EMBL" id="RII78287.1"/>
    </source>
</evidence>
<accession>A0A399MAH2</accession>
<gene>
    <name evidence="1" type="ORF">D0894_08630</name>
</gene>
<evidence type="ECO:0000313" key="2">
    <source>
        <dbReference type="Proteomes" id="UP000265875"/>
    </source>
</evidence>
<evidence type="ECO:0008006" key="3">
    <source>
        <dbReference type="Google" id="ProtNLM"/>
    </source>
</evidence>
<dbReference type="RefSeq" id="WP_119369403.1">
    <property type="nucleotide sequence ID" value="NZ_QWLL01000017.1"/>
</dbReference>
<name>A0A399MAH2_9PSED</name>
<organism evidence="1 2">
    <name type="scientific">Pseudomonas monteilii</name>
    <dbReference type="NCBI Taxonomy" id="76759"/>
    <lineage>
        <taxon>Bacteria</taxon>
        <taxon>Pseudomonadati</taxon>
        <taxon>Pseudomonadota</taxon>
        <taxon>Gammaproteobacteria</taxon>
        <taxon>Pseudomonadales</taxon>
        <taxon>Pseudomonadaceae</taxon>
        <taxon>Pseudomonas</taxon>
    </lineage>
</organism>